<dbReference type="Proteomes" id="UP000197065">
    <property type="component" value="Unassembled WGS sequence"/>
</dbReference>
<dbReference type="PANTHER" id="PTHR10695:SF46">
    <property type="entry name" value="BIFUNCTIONAL COENZYME A SYNTHASE-RELATED"/>
    <property type="match status" value="1"/>
</dbReference>
<dbReference type="InterPro" id="IPR027417">
    <property type="entry name" value="P-loop_NTPase"/>
</dbReference>
<dbReference type="AlphaFoldDB" id="A0A212QSW5"/>
<dbReference type="SUPFAM" id="SSF52540">
    <property type="entry name" value="P-loop containing nucleoside triphosphate hydrolases"/>
    <property type="match status" value="1"/>
</dbReference>
<keyword evidence="4 5" id="KW-0173">Coenzyme A biosynthesis</keyword>
<proteinExistence type="inferred from homology"/>
<keyword evidence="8" id="KW-1185">Reference proteome</keyword>
<evidence type="ECO:0000256" key="4">
    <source>
        <dbReference type="ARBA" id="ARBA00022993"/>
    </source>
</evidence>
<dbReference type="RefSeq" id="WP_088560404.1">
    <property type="nucleotide sequence ID" value="NZ_FYEH01000003.1"/>
</dbReference>
<dbReference type="CDD" id="cd02022">
    <property type="entry name" value="DPCK"/>
    <property type="match status" value="1"/>
</dbReference>
<dbReference type="PANTHER" id="PTHR10695">
    <property type="entry name" value="DEPHOSPHO-COA KINASE-RELATED"/>
    <property type="match status" value="1"/>
</dbReference>
<comment type="subcellular location">
    <subcellularLocation>
        <location evidence="5">Cytoplasm</location>
    </subcellularLocation>
</comment>
<evidence type="ECO:0000256" key="6">
    <source>
        <dbReference type="NCBIfam" id="TIGR00152"/>
    </source>
</evidence>
<dbReference type="EMBL" id="FYEH01000003">
    <property type="protein sequence ID" value="SNB62690.1"/>
    <property type="molecule type" value="Genomic_DNA"/>
</dbReference>
<dbReference type="InterPro" id="IPR001977">
    <property type="entry name" value="Depp_CoAkinase"/>
</dbReference>
<dbReference type="GO" id="GO:0005737">
    <property type="term" value="C:cytoplasm"/>
    <property type="evidence" value="ECO:0007669"/>
    <property type="project" value="UniProtKB-SubCell"/>
</dbReference>
<keyword evidence="2 5" id="KW-0547">Nucleotide-binding</keyword>
<dbReference type="Pfam" id="PF01121">
    <property type="entry name" value="CoaE"/>
    <property type="match status" value="1"/>
</dbReference>
<keyword evidence="3 5" id="KW-0067">ATP-binding</keyword>
<dbReference type="UniPathway" id="UPA00241">
    <property type="reaction ID" value="UER00356"/>
</dbReference>
<dbReference type="Gene3D" id="3.40.50.300">
    <property type="entry name" value="P-loop containing nucleotide triphosphate hydrolases"/>
    <property type="match status" value="1"/>
</dbReference>
<evidence type="ECO:0000313" key="7">
    <source>
        <dbReference type="EMBL" id="SNB62690.1"/>
    </source>
</evidence>
<feature type="binding site" evidence="5">
    <location>
        <begin position="11"/>
        <end position="16"/>
    </location>
    <ligand>
        <name>ATP</name>
        <dbReference type="ChEBI" id="CHEBI:30616"/>
    </ligand>
</feature>
<name>A0A212QSW5_9PROT</name>
<dbReference type="HAMAP" id="MF_00376">
    <property type="entry name" value="Dephospho_CoA_kinase"/>
    <property type="match status" value="1"/>
</dbReference>
<keyword evidence="5 7" id="KW-0418">Kinase</keyword>
<dbReference type="GO" id="GO:0004140">
    <property type="term" value="F:dephospho-CoA kinase activity"/>
    <property type="evidence" value="ECO:0007669"/>
    <property type="project" value="UniProtKB-UniRule"/>
</dbReference>
<evidence type="ECO:0000256" key="1">
    <source>
        <dbReference type="ARBA" id="ARBA00009018"/>
    </source>
</evidence>
<dbReference type="PROSITE" id="PS51219">
    <property type="entry name" value="DPCK"/>
    <property type="match status" value="1"/>
</dbReference>
<dbReference type="EC" id="2.7.1.24" evidence="5 6"/>
<dbReference type="GO" id="GO:0005524">
    <property type="term" value="F:ATP binding"/>
    <property type="evidence" value="ECO:0007669"/>
    <property type="project" value="UniProtKB-UniRule"/>
</dbReference>
<sequence>MLVLGLTGSLAMGKSRTAAMFMAHGIPVFDSDATVHGLYAPGGAAVLPILRLFEDCGSVSDGIDRAALGRRILSDDTAMRALERVVHALVRSSQRAFLETQARLGHWLTVLDIPLLYESGGDRRCDRIVVVSASPFIQSQRALARTGMTALRLKSLLERQTPDLRKQCLADFVIHTGGDRGRLSRNVAEILRKMRQVQPHAWPKRW</sequence>
<evidence type="ECO:0000256" key="3">
    <source>
        <dbReference type="ARBA" id="ARBA00022840"/>
    </source>
</evidence>
<dbReference type="OrthoDB" id="9812943at2"/>
<gene>
    <name evidence="5" type="primary">coaE</name>
    <name evidence="7" type="ORF">SAMN07250955_103167</name>
</gene>
<keyword evidence="5" id="KW-0963">Cytoplasm</keyword>
<organism evidence="7 8">
    <name type="scientific">Arboricoccus pini</name>
    <dbReference type="NCBI Taxonomy" id="1963835"/>
    <lineage>
        <taxon>Bacteria</taxon>
        <taxon>Pseudomonadati</taxon>
        <taxon>Pseudomonadota</taxon>
        <taxon>Alphaproteobacteria</taxon>
        <taxon>Geminicoccales</taxon>
        <taxon>Geminicoccaceae</taxon>
        <taxon>Arboricoccus</taxon>
    </lineage>
</organism>
<dbReference type="NCBIfam" id="TIGR00152">
    <property type="entry name" value="dephospho-CoA kinase"/>
    <property type="match status" value="1"/>
</dbReference>
<evidence type="ECO:0000313" key="8">
    <source>
        <dbReference type="Proteomes" id="UP000197065"/>
    </source>
</evidence>
<comment type="pathway">
    <text evidence="5">Cofactor biosynthesis; coenzyme A biosynthesis; CoA from (R)-pantothenate: step 5/5.</text>
</comment>
<reference evidence="7 8" key="1">
    <citation type="submission" date="2017-06" db="EMBL/GenBank/DDBJ databases">
        <authorList>
            <person name="Kim H.J."/>
            <person name="Triplett B.A."/>
        </authorList>
    </citation>
    <scope>NUCLEOTIDE SEQUENCE [LARGE SCALE GENOMIC DNA]</scope>
    <source>
        <strain evidence="7 8">B29T1</strain>
    </source>
</reference>
<keyword evidence="5" id="KW-0808">Transferase</keyword>
<protein>
    <recommendedName>
        <fullName evidence="5 6">Dephospho-CoA kinase</fullName>
        <ecNumber evidence="5 6">2.7.1.24</ecNumber>
    </recommendedName>
    <alternativeName>
        <fullName evidence="5">Dephosphocoenzyme A kinase</fullName>
    </alternativeName>
</protein>
<comment type="similarity">
    <text evidence="1 5">Belongs to the CoaE family.</text>
</comment>
<evidence type="ECO:0000256" key="2">
    <source>
        <dbReference type="ARBA" id="ARBA00022741"/>
    </source>
</evidence>
<evidence type="ECO:0000256" key="5">
    <source>
        <dbReference type="HAMAP-Rule" id="MF_00376"/>
    </source>
</evidence>
<comment type="catalytic activity">
    <reaction evidence="5">
        <text>3'-dephospho-CoA + ATP = ADP + CoA + H(+)</text>
        <dbReference type="Rhea" id="RHEA:18245"/>
        <dbReference type="ChEBI" id="CHEBI:15378"/>
        <dbReference type="ChEBI" id="CHEBI:30616"/>
        <dbReference type="ChEBI" id="CHEBI:57287"/>
        <dbReference type="ChEBI" id="CHEBI:57328"/>
        <dbReference type="ChEBI" id="CHEBI:456216"/>
        <dbReference type="EC" id="2.7.1.24"/>
    </reaction>
</comment>
<comment type="function">
    <text evidence="5">Catalyzes the phosphorylation of the 3'-hydroxyl group of dephosphocoenzyme A to form coenzyme A.</text>
</comment>
<dbReference type="GO" id="GO:0015937">
    <property type="term" value="P:coenzyme A biosynthetic process"/>
    <property type="evidence" value="ECO:0007669"/>
    <property type="project" value="UniProtKB-UniRule"/>
</dbReference>
<accession>A0A212QSW5</accession>